<proteinExistence type="predicted"/>
<keyword evidence="1" id="KW-0472">Membrane</keyword>
<evidence type="ECO:0000313" key="2">
    <source>
        <dbReference type="EMBL" id="MDT0552384.1"/>
    </source>
</evidence>
<organism evidence="2 3">
    <name type="scientific">Urechidicola vernalis</name>
    <dbReference type="NCBI Taxonomy" id="3075600"/>
    <lineage>
        <taxon>Bacteria</taxon>
        <taxon>Pseudomonadati</taxon>
        <taxon>Bacteroidota</taxon>
        <taxon>Flavobacteriia</taxon>
        <taxon>Flavobacteriales</taxon>
        <taxon>Flavobacteriaceae</taxon>
        <taxon>Urechidicola</taxon>
    </lineage>
</organism>
<name>A0ABU2Y2F3_9FLAO</name>
<sequence length="132" mass="15695">MSKDFITIYKDKPWFLMPFYVGTAVLFFFLLSEGIYNIYVDSNSEQLRFESSFNGEIEDINSQKRSYYIHLSNKNKWIKLEDIKNDSYPLLESKFLMGVLKKGDLLFKNENSDSIHFERDQRVFSFNIGNKD</sequence>
<dbReference type="EMBL" id="JAVRHV010000001">
    <property type="protein sequence ID" value="MDT0552384.1"/>
    <property type="molecule type" value="Genomic_DNA"/>
</dbReference>
<evidence type="ECO:0000313" key="3">
    <source>
        <dbReference type="Proteomes" id="UP001252186"/>
    </source>
</evidence>
<protein>
    <submittedName>
        <fullName evidence="2">Uncharacterized protein</fullName>
    </submittedName>
</protein>
<dbReference type="Proteomes" id="UP001252186">
    <property type="component" value="Unassembled WGS sequence"/>
</dbReference>
<accession>A0ABU2Y2F3</accession>
<dbReference type="RefSeq" id="WP_311592244.1">
    <property type="nucleotide sequence ID" value="NZ_JAVRHV010000001.1"/>
</dbReference>
<comment type="caution">
    <text evidence="2">The sequence shown here is derived from an EMBL/GenBank/DDBJ whole genome shotgun (WGS) entry which is preliminary data.</text>
</comment>
<feature type="transmembrane region" description="Helical" evidence="1">
    <location>
        <begin position="20"/>
        <end position="39"/>
    </location>
</feature>
<gene>
    <name evidence="2" type="ORF">RM519_03915</name>
</gene>
<keyword evidence="1" id="KW-0812">Transmembrane</keyword>
<keyword evidence="3" id="KW-1185">Reference proteome</keyword>
<evidence type="ECO:0000256" key="1">
    <source>
        <dbReference type="SAM" id="Phobius"/>
    </source>
</evidence>
<reference evidence="2 3" key="1">
    <citation type="submission" date="2023-09" db="EMBL/GenBank/DDBJ databases">
        <authorList>
            <person name="Rey-Velasco X."/>
        </authorList>
    </citation>
    <scope>NUCLEOTIDE SEQUENCE [LARGE SCALE GENOMIC DNA]</scope>
    <source>
        <strain evidence="2 3">P050</strain>
    </source>
</reference>
<keyword evidence="1" id="KW-1133">Transmembrane helix</keyword>